<evidence type="ECO:0000313" key="1">
    <source>
        <dbReference type="EMBL" id="MDR7167502.1"/>
    </source>
</evidence>
<accession>A0ABU1XBX5</accession>
<keyword evidence="2" id="KW-1185">Reference proteome</keyword>
<comment type="caution">
    <text evidence="1">The sequence shown here is derived from an EMBL/GenBank/DDBJ whole genome shotgun (WGS) entry which is preliminary data.</text>
</comment>
<dbReference type="EMBL" id="JAVDWW010000002">
    <property type="protein sequence ID" value="MDR7167502.1"/>
    <property type="molecule type" value="Genomic_DNA"/>
</dbReference>
<evidence type="ECO:0000313" key="2">
    <source>
        <dbReference type="Proteomes" id="UP001251217"/>
    </source>
</evidence>
<reference evidence="1 2" key="1">
    <citation type="submission" date="2023-07" db="EMBL/GenBank/DDBJ databases">
        <title>Sorghum-associated microbial communities from plants grown in Nebraska, USA.</title>
        <authorList>
            <person name="Schachtman D."/>
        </authorList>
    </citation>
    <scope>NUCLEOTIDE SEQUENCE [LARGE SCALE GENOMIC DNA]</scope>
    <source>
        <strain evidence="1 2">4272</strain>
    </source>
</reference>
<sequence length="35" mass="4038">MSTSRSNRTRVTYVTVALGVRLPRQRELCCSRPRS</sequence>
<organism evidence="1 2">
    <name type="scientific">Nocardia kruczakiae</name>
    <dbReference type="NCBI Taxonomy" id="261477"/>
    <lineage>
        <taxon>Bacteria</taxon>
        <taxon>Bacillati</taxon>
        <taxon>Actinomycetota</taxon>
        <taxon>Actinomycetes</taxon>
        <taxon>Mycobacteriales</taxon>
        <taxon>Nocardiaceae</taxon>
        <taxon>Nocardia</taxon>
    </lineage>
</organism>
<dbReference type="Proteomes" id="UP001251217">
    <property type="component" value="Unassembled WGS sequence"/>
</dbReference>
<gene>
    <name evidence="1" type="ORF">J2W56_001221</name>
</gene>
<proteinExistence type="predicted"/>
<name>A0ABU1XBX5_9NOCA</name>
<protein>
    <submittedName>
        <fullName evidence="1">Uncharacterized protein</fullName>
    </submittedName>
</protein>